<evidence type="ECO:0000313" key="11">
    <source>
        <dbReference type="Proteomes" id="UP000182598"/>
    </source>
</evidence>
<dbReference type="GO" id="GO:0015627">
    <property type="term" value="C:type II protein secretion system complex"/>
    <property type="evidence" value="ECO:0007669"/>
    <property type="project" value="InterPro"/>
</dbReference>
<proteinExistence type="inferred from homology"/>
<name>A0A0K6GZ53_9GAMM</name>
<comment type="similarity">
    <text evidence="2">Belongs to the GSP I family.</text>
</comment>
<keyword evidence="4" id="KW-0488">Methylation</keyword>
<keyword evidence="8 9" id="KW-0472">Membrane</keyword>
<dbReference type="EMBL" id="CYHB01000001">
    <property type="protein sequence ID" value="CUA83793.1"/>
    <property type="molecule type" value="Genomic_DNA"/>
</dbReference>
<accession>A0A0K6GZ53</accession>
<keyword evidence="7 9" id="KW-1133">Transmembrane helix</keyword>
<organism evidence="10 11">
    <name type="scientific">Pseudidiomarina woesei</name>
    <dbReference type="NCBI Taxonomy" id="1381080"/>
    <lineage>
        <taxon>Bacteria</taxon>
        <taxon>Pseudomonadati</taxon>
        <taxon>Pseudomonadota</taxon>
        <taxon>Gammaproteobacteria</taxon>
        <taxon>Alteromonadales</taxon>
        <taxon>Idiomarinaceae</taxon>
        <taxon>Pseudidiomarina</taxon>
    </lineage>
</organism>
<evidence type="ECO:0000256" key="4">
    <source>
        <dbReference type="ARBA" id="ARBA00022481"/>
    </source>
</evidence>
<evidence type="ECO:0000256" key="9">
    <source>
        <dbReference type="SAM" id="Phobius"/>
    </source>
</evidence>
<dbReference type="NCBIfam" id="TIGR02532">
    <property type="entry name" value="IV_pilin_GFxxxE"/>
    <property type="match status" value="1"/>
</dbReference>
<sequence>MMHLNGLPVWEVAGVISKLAYTARTRGFTFIEVLVALVIIAVGVAGLVSLQRTFIQSSVRAAERTAALELAQHRLEELRFTVYQDIAAGSDTVVRDDKTYSLTWSVAPQYFNGQWRTTGDANLPDPLPPEPDAKSVNIEVAWQQRGGEDQTLTLEGWLGRLTMRDGGLAVTAPPPRNEPRVVYNPGAAPEVIAVKLTEDDAAVAYQVKETTRPTPTVQRTGDKLTVRFDTVTYDEATQTQRVEDFITVNCSCELTGFDEGGLTPQRLTLIDGRLALDPDGGRPTRKITGVPNPDAGDQSELCLQCCRDHHDNSTMVANGTVYKHDTQRNQDGNHRHFRMENGVLTQATGSGAIYDESCRMRRIDGWYAMYPDWQFYALTATSADYLINPAGAEIYTDYVRDVVKALVMGDPLPAAPDGRDMYVYPGGYQLIGRGIYLDDMSPEHESVVRQAIVNGELDWISKVPFYEVNLTLLADWQASNEPVAEVTNEAIQTIVNVDQDYYGTYSRGRVTATSTGASEMTVTAKMGNASVLGSQPVHVNEQGSLSSSLTVNVDGEIGDLPLYSITGNIYCLQFNGQACKNSHYKDVSVTGVGVECTFSKQGNADTGSFACNGIPAGTTTTINFYKDGFSFNPSSKSFVLLDRNETVEVIMQEN</sequence>
<evidence type="ECO:0000256" key="8">
    <source>
        <dbReference type="ARBA" id="ARBA00023136"/>
    </source>
</evidence>
<keyword evidence="6 9" id="KW-0812">Transmembrane</keyword>
<dbReference type="GO" id="GO:0005886">
    <property type="term" value="C:plasma membrane"/>
    <property type="evidence" value="ECO:0007669"/>
    <property type="project" value="UniProtKB-SubCell"/>
</dbReference>
<evidence type="ECO:0000256" key="3">
    <source>
        <dbReference type="ARBA" id="ARBA00022475"/>
    </source>
</evidence>
<dbReference type="InterPro" id="IPR010052">
    <property type="entry name" value="T2SS_protein-GspI"/>
</dbReference>
<evidence type="ECO:0000256" key="7">
    <source>
        <dbReference type="ARBA" id="ARBA00022989"/>
    </source>
</evidence>
<feature type="transmembrane region" description="Helical" evidence="9">
    <location>
        <begin position="28"/>
        <end position="50"/>
    </location>
</feature>
<protein>
    <submittedName>
        <fullName evidence="10">Prepilin-type N-terminal cleavage/methylation domain</fullName>
    </submittedName>
</protein>
<dbReference type="AlphaFoldDB" id="A0A0K6GZ53"/>
<dbReference type="OrthoDB" id="6019428at2"/>
<evidence type="ECO:0000313" key="10">
    <source>
        <dbReference type="EMBL" id="CUA83793.1"/>
    </source>
</evidence>
<keyword evidence="11" id="KW-1185">Reference proteome</keyword>
<keyword evidence="5" id="KW-0997">Cell inner membrane</keyword>
<evidence type="ECO:0000256" key="1">
    <source>
        <dbReference type="ARBA" id="ARBA00004377"/>
    </source>
</evidence>
<reference evidence="11" key="1">
    <citation type="submission" date="2015-08" db="EMBL/GenBank/DDBJ databases">
        <authorList>
            <person name="Varghese N."/>
        </authorList>
    </citation>
    <scope>NUCLEOTIDE SEQUENCE [LARGE SCALE GENOMIC DNA]</scope>
    <source>
        <strain evidence="11">DSM 27808</strain>
    </source>
</reference>
<dbReference type="Pfam" id="PF07963">
    <property type="entry name" value="N_methyl"/>
    <property type="match status" value="1"/>
</dbReference>
<dbReference type="Proteomes" id="UP000182598">
    <property type="component" value="Unassembled WGS sequence"/>
</dbReference>
<dbReference type="PANTHER" id="PTHR38779:SF2">
    <property type="entry name" value="TYPE II SECRETION SYSTEM PROTEIN I-RELATED"/>
    <property type="match status" value="1"/>
</dbReference>
<gene>
    <name evidence="10" type="ORF">Ga0061064_0772</name>
</gene>
<dbReference type="GO" id="GO:0015628">
    <property type="term" value="P:protein secretion by the type II secretion system"/>
    <property type="evidence" value="ECO:0007669"/>
    <property type="project" value="InterPro"/>
</dbReference>
<dbReference type="PANTHER" id="PTHR38779">
    <property type="entry name" value="TYPE II SECRETION SYSTEM PROTEIN I-RELATED"/>
    <property type="match status" value="1"/>
</dbReference>
<keyword evidence="3" id="KW-1003">Cell membrane</keyword>
<dbReference type="InterPro" id="IPR012902">
    <property type="entry name" value="N_methyl_site"/>
</dbReference>
<comment type="subcellular location">
    <subcellularLocation>
        <location evidence="1">Cell inner membrane</location>
        <topology evidence="1">Single-pass membrane protein</topology>
    </subcellularLocation>
</comment>
<evidence type="ECO:0000256" key="6">
    <source>
        <dbReference type="ARBA" id="ARBA00022692"/>
    </source>
</evidence>
<evidence type="ECO:0000256" key="5">
    <source>
        <dbReference type="ARBA" id="ARBA00022519"/>
    </source>
</evidence>
<evidence type="ECO:0000256" key="2">
    <source>
        <dbReference type="ARBA" id="ARBA00008358"/>
    </source>
</evidence>